<comment type="caution">
    <text evidence="2">The sequence shown here is derived from an EMBL/GenBank/DDBJ whole genome shotgun (WGS) entry which is preliminary data.</text>
</comment>
<protein>
    <submittedName>
        <fullName evidence="2">Guanosine-5'-triphosphate,3'-diphosphate pyrophosphatase</fullName>
        <ecNumber evidence="2">3.6.1.40</ecNumber>
    </submittedName>
</protein>
<dbReference type="InterPro" id="IPR050273">
    <property type="entry name" value="GppA/Ppx_hydrolase"/>
</dbReference>
<feature type="domain" description="Ppx/GppA phosphatase N-terminal" evidence="1">
    <location>
        <begin position="28"/>
        <end position="285"/>
    </location>
</feature>
<name>A0ABY1VQ14_9ACTO</name>
<dbReference type="Gene3D" id="3.30.420.40">
    <property type="match status" value="1"/>
</dbReference>
<evidence type="ECO:0000313" key="2">
    <source>
        <dbReference type="EMBL" id="SPT53143.1"/>
    </source>
</evidence>
<evidence type="ECO:0000313" key="3">
    <source>
        <dbReference type="Proteomes" id="UP000250006"/>
    </source>
</evidence>
<organism evidence="2 3">
    <name type="scientific">Actinomyces bovis</name>
    <dbReference type="NCBI Taxonomy" id="1658"/>
    <lineage>
        <taxon>Bacteria</taxon>
        <taxon>Bacillati</taxon>
        <taxon>Actinomycetota</taxon>
        <taxon>Actinomycetes</taxon>
        <taxon>Actinomycetales</taxon>
        <taxon>Actinomycetaceae</taxon>
        <taxon>Actinomyces</taxon>
    </lineage>
</organism>
<dbReference type="InterPro" id="IPR003695">
    <property type="entry name" value="Ppx_GppA_N"/>
</dbReference>
<dbReference type="EMBL" id="UAPQ01000006">
    <property type="protein sequence ID" value="SPT53143.1"/>
    <property type="molecule type" value="Genomic_DNA"/>
</dbReference>
<gene>
    <name evidence="2" type="primary">gppA</name>
    <name evidence="2" type="ORF">NCTC11535_00803</name>
</gene>
<dbReference type="Pfam" id="PF02541">
    <property type="entry name" value="Ppx-GppA"/>
    <property type="match status" value="1"/>
</dbReference>
<dbReference type="EC" id="3.6.1.40" evidence="2"/>
<keyword evidence="3" id="KW-1185">Reference proteome</keyword>
<dbReference type="Proteomes" id="UP000250006">
    <property type="component" value="Unassembled WGS sequence"/>
</dbReference>
<reference evidence="2 3" key="1">
    <citation type="submission" date="2018-06" db="EMBL/GenBank/DDBJ databases">
        <authorList>
            <consortium name="Pathogen Informatics"/>
            <person name="Doyle S."/>
        </authorList>
    </citation>
    <scope>NUCLEOTIDE SEQUENCE [LARGE SCALE GENOMIC DNA]</scope>
    <source>
        <strain evidence="2 3">NCTC11535</strain>
    </source>
</reference>
<dbReference type="Gene3D" id="3.30.420.150">
    <property type="entry name" value="Exopolyphosphatase. Domain 2"/>
    <property type="match status" value="1"/>
</dbReference>
<dbReference type="GO" id="GO:0008894">
    <property type="term" value="F:guanosine-5'-triphosphate,3'-diphosphate diphosphatase activity"/>
    <property type="evidence" value="ECO:0007669"/>
    <property type="project" value="UniProtKB-EC"/>
</dbReference>
<sequence>MTRVAAIDCGTNTIRLLIAEATRTAEGQVLLEPIDRRNQIVRLGQGVDRTGQFDPDALERTLQAVAGFARRCEELGAQHRRFVATSATRDARNRQEFIAGVREQLGVEPEVISGQEEARLSFSGSLLGAAPADGPRLVVDLGGGSTELVLGLEAPQAAISLDTGSVRITERFLTSGVSVAAEAAARAEVRGLLDEAAQVVDLSAAHSLVGLAGTITTVTSHALGCEGWQPERVSGAVLPVNQVLASCEALLHSTPGQREAMTFLSVGRRDVIAAGALIWSEVVQRVVEATAATSHPVTETVTSTHDILDGIALDLAQRIV</sequence>
<dbReference type="InterPro" id="IPR043129">
    <property type="entry name" value="ATPase_NBD"/>
</dbReference>
<keyword evidence="2" id="KW-0378">Hydrolase</keyword>
<dbReference type="SUPFAM" id="SSF53067">
    <property type="entry name" value="Actin-like ATPase domain"/>
    <property type="match status" value="2"/>
</dbReference>
<dbReference type="PANTHER" id="PTHR30005:SF13">
    <property type="entry name" value="EXOPOLYPHOSPHATASE 2"/>
    <property type="match status" value="1"/>
</dbReference>
<proteinExistence type="predicted"/>
<evidence type="ECO:0000259" key="1">
    <source>
        <dbReference type="Pfam" id="PF02541"/>
    </source>
</evidence>
<accession>A0ABY1VQ14</accession>
<dbReference type="PANTHER" id="PTHR30005">
    <property type="entry name" value="EXOPOLYPHOSPHATASE"/>
    <property type="match status" value="1"/>
</dbReference>
<dbReference type="RefSeq" id="WP_111836123.1">
    <property type="nucleotide sequence ID" value="NZ_UAPQ01000006.1"/>
</dbReference>